<dbReference type="GO" id="GO:0042834">
    <property type="term" value="F:peptidoglycan binding"/>
    <property type="evidence" value="ECO:0007669"/>
    <property type="project" value="InterPro"/>
</dbReference>
<evidence type="ECO:0000313" key="2">
    <source>
        <dbReference type="EMBL" id="QDQ74362.1"/>
    </source>
</evidence>
<dbReference type="Gene3D" id="3.30.70.1070">
    <property type="entry name" value="Sporulation related repeat"/>
    <property type="match status" value="1"/>
</dbReference>
<dbReference type="Pfam" id="PF05036">
    <property type="entry name" value="SPOR"/>
    <property type="match status" value="2"/>
</dbReference>
<accession>A0A516V758</accession>
<reference evidence="2 3" key="1">
    <citation type="submission" date="2019-07" db="EMBL/GenBank/DDBJ databases">
        <title>Lysobacter weifangensis sp. nov., isolated from bensulfuron-methyl contaminated farmland soil.</title>
        <authorList>
            <person name="Zhao H."/>
        </authorList>
    </citation>
    <scope>NUCLEOTIDE SEQUENCE [LARGE SCALE GENOMIC DNA]</scope>
    <source>
        <strain evidence="2 3">CC-Bw-6</strain>
    </source>
</reference>
<evidence type="ECO:0000313" key="3">
    <source>
        <dbReference type="Proteomes" id="UP000315891"/>
    </source>
</evidence>
<dbReference type="AlphaFoldDB" id="A0A516V758"/>
<feature type="domain" description="SPOR" evidence="1">
    <location>
        <begin position="75"/>
        <end position="153"/>
    </location>
</feature>
<dbReference type="SUPFAM" id="SSF110997">
    <property type="entry name" value="Sporulation related repeat"/>
    <property type="match status" value="1"/>
</dbReference>
<dbReference type="PROSITE" id="PS51724">
    <property type="entry name" value="SPOR"/>
    <property type="match status" value="1"/>
</dbReference>
<proteinExistence type="predicted"/>
<dbReference type="Proteomes" id="UP000315891">
    <property type="component" value="Chromosome"/>
</dbReference>
<dbReference type="EMBL" id="CP041742">
    <property type="protein sequence ID" value="QDQ74362.1"/>
    <property type="molecule type" value="Genomic_DNA"/>
</dbReference>
<protein>
    <submittedName>
        <fullName evidence="2">SPOR domain-containing protein</fullName>
    </submittedName>
</protein>
<gene>
    <name evidence="2" type="ORF">FNZ56_10960</name>
</gene>
<sequence length="230" mass="23719">MLTRALIVLLVVLNLGVAAWWALRPAPRVPADHALDGVPKLQLAGERKSPLPAVAPVVASVPATTATPAPADIAKQDDAPQCYRFGPFADAASAIAAAAKLRASVQKAKTAATSSGGKDWTVWLPPFADMTAAQAKALEIAGAGIKDYYVVAEGAQARAIMLGRFGSEANARRRIAELRAKGIEAQVQAPQDAKTQSWVDAATAPGFGVAAARARIGAAGVRPLDCAALR</sequence>
<keyword evidence="3" id="KW-1185">Reference proteome</keyword>
<dbReference type="RefSeq" id="WP_143879871.1">
    <property type="nucleotide sequence ID" value="NZ_BAABLZ010000001.1"/>
</dbReference>
<dbReference type="OrthoDB" id="5986009at2"/>
<evidence type="ECO:0000259" key="1">
    <source>
        <dbReference type="PROSITE" id="PS51724"/>
    </source>
</evidence>
<name>A0A516V758_9GAMM</name>
<dbReference type="InterPro" id="IPR036680">
    <property type="entry name" value="SPOR-like_sf"/>
</dbReference>
<organism evidence="2 3">
    <name type="scientific">Pseudoluteimonas lycopersici</name>
    <dbReference type="NCBI Taxonomy" id="1324796"/>
    <lineage>
        <taxon>Bacteria</taxon>
        <taxon>Pseudomonadati</taxon>
        <taxon>Pseudomonadota</taxon>
        <taxon>Gammaproteobacteria</taxon>
        <taxon>Lysobacterales</taxon>
        <taxon>Lysobacteraceae</taxon>
        <taxon>Pseudoluteimonas</taxon>
    </lineage>
</organism>
<dbReference type="InterPro" id="IPR007730">
    <property type="entry name" value="SPOR-like_dom"/>
</dbReference>